<protein>
    <recommendedName>
        <fullName evidence="3">AAA+ ATPase domain-containing protein</fullName>
    </recommendedName>
</protein>
<dbReference type="EMBL" id="CP001848">
    <property type="protein sequence ID" value="ADB19079.1"/>
    <property type="molecule type" value="Genomic_DNA"/>
</dbReference>
<dbReference type="SUPFAM" id="SSF52540">
    <property type="entry name" value="P-loop containing nucleoside triphosphate hydrolases"/>
    <property type="match status" value="1"/>
</dbReference>
<sequence length="272" mass="30359">MNKLTAGQIESSSYSNWDEIVGNKRLKQTLRSIGERMVGPTKALGCNLLVTGQSRSGKTSTVELFTSAVMCNKSTPENFQPCGDCYPCSQQVGRHSLHEIDHILAGGLDHDICFLPLDGNRCTQAELDTAIEQMSSGPNYRWICYLDEIQGLVRRHLDHHLLRTVEQSTRVNWIMTTASTKGLDKMFRNRFTELSTELPSVEELAIFLAKRCLTPSINIAWDDNSTLVRLAQRCEQVPGKALKCLAFASSTGGTLTRELVEDFIFAPEDNDE</sequence>
<organism evidence="1 2">
    <name type="scientific">Pirellula staleyi (strain ATCC 27377 / DSM 6068 / ICPB 4128)</name>
    <name type="common">Pirella staleyi</name>
    <dbReference type="NCBI Taxonomy" id="530564"/>
    <lineage>
        <taxon>Bacteria</taxon>
        <taxon>Pseudomonadati</taxon>
        <taxon>Planctomycetota</taxon>
        <taxon>Planctomycetia</taxon>
        <taxon>Pirellulales</taxon>
        <taxon>Pirellulaceae</taxon>
        <taxon>Pirellula</taxon>
    </lineage>
</organism>
<dbReference type="STRING" id="530564.Psta_4434"/>
<dbReference type="KEGG" id="psl:Psta_4434"/>
<accession>D2R5Z4</accession>
<dbReference type="Gene3D" id="3.40.50.300">
    <property type="entry name" value="P-loop containing nucleotide triphosphate hydrolases"/>
    <property type="match status" value="1"/>
</dbReference>
<keyword evidence="2" id="KW-1185">Reference proteome</keyword>
<gene>
    <name evidence="1" type="ordered locus">Psta_4434</name>
</gene>
<name>D2R5Z4_PIRSD</name>
<dbReference type="eggNOG" id="COG2812">
    <property type="taxonomic scope" value="Bacteria"/>
</dbReference>
<evidence type="ECO:0000313" key="1">
    <source>
        <dbReference type="EMBL" id="ADB19079.1"/>
    </source>
</evidence>
<proteinExistence type="predicted"/>
<evidence type="ECO:0008006" key="3">
    <source>
        <dbReference type="Google" id="ProtNLM"/>
    </source>
</evidence>
<dbReference type="OrthoDB" id="9811073at2"/>
<dbReference type="Proteomes" id="UP000001887">
    <property type="component" value="Chromosome"/>
</dbReference>
<dbReference type="InterPro" id="IPR027417">
    <property type="entry name" value="P-loop_NTPase"/>
</dbReference>
<reference evidence="1 2" key="1">
    <citation type="journal article" date="2009" name="Stand. Genomic Sci.">
        <title>Complete genome sequence of Pirellula staleyi type strain (ATCC 27377).</title>
        <authorList>
            <person name="Clum A."/>
            <person name="Tindall B.J."/>
            <person name="Sikorski J."/>
            <person name="Ivanova N."/>
            <person name="Mavrommatis K."/>
            <person name="Lucas S."/>
            <person name="Glavina del Rio T."/>
            <person name="Nolan M."/>
            <person name="Chen F."/>
            <person name="Tice H."/>
            <person name="Pitluck S."/>
            <person name="Cheng J.F."/>
            <person name="Chertkov O."/>
            <person name="Brettin T."/>
            <person name="Han C."/>
            <person name="Detter J.C."/>
            <person name="Kuske C."/>
            <person name="Bruce D."/>
            <person name="Goodwin L."/>
            <person name="Ovchinikova G."/>
            <person name="Pati A."/>
            <person name="Mikhailova N."/>
            <person name="Chen A."/>
            <person name="Palaniappan K."/>
            <person name="Land M."/>
            <person name="Hauser L."/>
            <person name="Chang Y.J."/>
            <person name="Jeffries C.D."/>
            <person name="Chain P."/>
            <person name="Rohde M."/>
            <person name="Goker M."/>
            <person name="Bristow J."/>
            <person name="Eisen J.A."/>
            <person name="Markowitz V."/>
            <person name="Hugenholtz P."/>
            <person name="Kyrpides N.C."/>
            <person name="Klenk H.P."/>
            <person name="Lapidus A."/>
        </authorList>
    </citation>
    <scope>NUCLEOTIDE SEQUENCE [LARGE SCALE GENOMIC DNA]</scope>
    <source>
        <strain evidence="2">ATCC 27377 / DSM 6068 / ICPB 4128</strain>
    </source>
</reference>
<evidence type="ECO:0000313" key="2">
    <source>
        <dbReference type="Proteomes" id="UP000001887"/>
    </source>
</evidence>
<dbReference type="AlphaFoldDB" id="D2R5Z4"/>
<dbReference type="HOGENOM" id="CLU_1022533_0_0_0"/>